<protein>
    <submittedName>
        <fullName evidence="3">Lantibiotic dehydratase domain protein</fullName>
    </submittedName>
</protein>
<feature type="region of interest" description="Disordered" evidence="1">
    <location>
        <begin position="451"/>
        <end position="527"/>
    </location>
</feature>
<feature type="domain" description="Lantibiotic dehydratase N-terminal" evidence="2">
    <location>
        <begin position="75"/>
        <end position="369"/>
    </location>
</feature>
<gene>
    <name evidence="3" type="ordered locus">Snas_4059</name>
</gene>
<dbReference type="STRING" id="446470.Snas_4059"/>
<dbReference type="eggNOG" id="COG1020">
    <property type="taxonomic scope" value="Bacteria"/>
</dbReference>
<dbReference type="KEGG" id="sna:Snas_4059"/>
<accession>D3Q0W1</accession>
<name>D3Q0W1_STANL</name>
<evidence type="ECO:0000256" key="1">
    <source>
        <dbReference type="SAM" id="MobiDB-lite"/>
    </source>
</evidence>
<evidence type="ECO:0000313" key="3">
    <source>
        <dbReference type="EMBL" id="ADD43711.1"/>
    </source>
</evidence>
<dbReference type="InterPro" id="IPR006827">
    <property type="entry name" value="Lant_deHydtase_N"/>
</dbReference>
<dbReference type="RefSeq" id="WP_013019282.1">
    <property type="nucleotide sequence ID" value="NC_013947.1"/>
</dbReference>
<reference evidence="3 4" key="1">
    <citation type="journal article" date="2009" name="Stand. Genomic Sci.">
        <title>Complete genome sequence of Stackebrandtia nassauensis type strain (LLR-40K-21).</title>
        <authorList>
            <person name="Munk C."/>
            <person name="Lapidus A."/>
            <person name="Copeland A."/>
            <person name="Jando M."/>
            <person name="Mayilraj S."/>
            <person name="Glavina Del Rio T."/>
            <person name="Nolan M."/>
            <person name="Chen F."/>
            <person name="Lucas S."/>
            <person name="Tice H."/>
            <person name="Cheng J.F."/>
            <person name="Han C."/>
            <person name="Detter J.C."/>
            <person name="Bruce D."/>
            <person name="Goodwin L."/>
            <person name="Chain P."/>
            <person name="Pitluck S."/>
            <person name="Goker M."/>
            <person name="Ovchinikova G."/>
            <person name="Pati A."/>
            <person name="Ivanova N."/>
            <person name="Mavromatis K."/>
            <person name="Chen A."/>
            <person name="Palaniappan K."/>
            <person name="Land M."/>
            <person name="Hauser L."/>
            <person name="Chang Y.J."/>
            <person name="Jeffries C.D."/>
            <person name="Bristow J."/>
            <person name="Eisen J.A."/>
            <person name="Markowitz V."/>
            <person name="Hugenholtz P."/>
            <person name="Kyrpides N.C."/>
            <person name="Klenk H.P."/>
        </authorList>
    </citation>
    <scope>NUCLEOTIDE SEQUENCE [LARGE SCALE GENOMIC DNA]</scope>
    <source>
        <strain evidence="4">DSM 44728 / CIP 108903 / NRRL B-16338 / NBRC 102104 / LLR-40K-21</strain>
    </source>
</reference>
<evidence type="ECO:0000259" key="2">
    <source>
        <dbReference type="Pfam" id="PF04738"/>
    </source>
</evidence>
<organism evidence="3 4">
    <name type="scientific">Stackebrandtia nassauensis (strain DSM 44728 / CIP 108903 / NRRL B-16338 / NBRC 102104 / LLR-40K-21)</name>
    <dbReference type="NCBI Taxonomy" id="446470"/>
    <lineage>
        <taxon>Bacteria</taxon>
        <taxon>Bacillati</taxon>
        <taxon>Actinomycetota</taxon>
        <taxon>Actinomycetes</taxon>
        <taxon>Glycomycetales</taxon>
        <taxon>Glycomycetaceae</taxon>
        <taxon>Stackebrandtia</taxon>
    </lineage>
</organism>
<dbReference type="EMBL" id="CP001778">
    <property type="protein sequence ID" value="ADD43711.1"/>
    <property type="molecule type" value="Genomic_DNA"/>
</dbReference>
<dbReference type="HOGENOM" id="CLU_011068_1_0_11"/>
<keyword evidence="4" id="KW-1185">Reference proteome</keyword>
<dbReference type="Proteomes" id="UP000000844">
    <property type="component" value="Chromosome"/>
</dbReference>
<sequence>MSAEHLIPLPGSDWKLWRECSLRSAGFPVELASRFSDPAIVREALAEESGGDFVDRYTEAVDRSVKALRSFVELPGFREAVAWQNPAILHNWLTKMAHSGDDRKLRKNRYMKAVASYAQRYFTKNDTIGFFGPVGWATWDDDVAELQVTTGAKLLRRRATYFETWAIEALAGVLAEDPRLRPWLRPRLVAGCWRDASSVNRPYAAPFPLDAEQAALLDACDGSRTVRQLAQAFETSQRWDEPEIISQLTTWCDQELVELDFAGPIEARPELRLRQQLESIGDDEARLHALEQLTRLEAARYRVTLSRGDPEGVADACVNLARVFEDITKRKSSRNDGKMYAGRTLVYEDTRRDVDVTLGASVLAELAPPLRIVLDSAAWLIARAGEVLHDRLRDLVRAYQSDTGGSGMPLPELLARSTPILHPWNPGDSPLGAVREEFQSRWARVLGEPEWVQSWQTDPEPADAPPPDDPEEPDTVKPRPPPRGPDDAGTVKPKPPPRGPDEATLADGETASGHRPDEVAIGEARAPRRQFASRDLVERAARLFPPAPAPWAGAMHLSPDIMIAARDAQAVNDGDFAFVLGELHLANNTLQARPFVEMHDDPDALLAATESDFGDERVYYVPTRKSPQVNSRAYPSAILPPSYTYWCLHDDSGGAAGPVIPAGTMTVFLDGDRLRVRDRDGREFGLLAVLDEQLAWPIADIFAPIPKRRHQPRFSIDKLVLHRESWHFLADELDWAFASTPAERFREAQHWCREQAIPSRVFYKLSTEEKPCFGDLSSVALVECLAQAIRAAVEQDETATVGLSEMLPDLHQAWLPGPDGEMYTSELRFVAVNPHGTDNILDTPS</sequence>
<dbReference type="AlphaFoldDB" id="D3Q0W1"/>
<dbReference type="Pfam" id="PF04738">
    <property type="entry name" value="Lant_dehydr_N"/>
    <property type="match status" value="1"/>
</dbReference>
<proteinExistence type="predicted"/>
<dbReference type="OrthoDB" id="8428173at2"/>
<evidence type="ECO:0000313" key="4">
    <source>
        <dbReference type="Proteomes" id="UP000000844"/>
    </source>
</evidence>